<dbReference type="Pfam" id="PF13411">
    <property type="entry name" value="MerR_1"/>
    <property type="match status" value="1"/>
</dbReference>
<gene>
    <name evidence="4" type="ORF">KUA55_15045</name>
</gene>
<evidence type="ECO:0000259" key="3">
    <source>
        <dbReference type="PROSITE" id="PS50937"/>
    </source>
</evidence>
<sequence>MFDKKFLTIGKLSEASGVHVKALRYYDRIGVLPPAYVNPENGYRYYSESHIYLVEMIRLCAELSIPLKKLKDFMTADGEIVDVEQIIDEGIRMVETKIELYQKHRLFLADLKNEMQRGETLKKGLQELTLTLEATDYWLEPFDGALGSEEFHRGLTKLIKKVFSLGLDVIYEMGTLYLFREGAYQSYLFLTLTPNEKNAQHPEVLQLPKTTYLTKLTNHAKIDEAVKDYPGLTENEPPIFFELDILTGKSGLGANLFELRKSL</sequence>
<protein>
    <submittedName>
        <fullName evidence="4">MerR family transcriptional regulator</fullName>
    </submittedName>
</protein>
<evidence type="ECO:0000313" key="5">
    <source>
        <dbReference type="Proteomes" id="UP000774130"/>
    </source>
</evidence>
<dbReference type="PANTHER" id="PTHR30204:SF69">
    <property type="entry name" value="MERR-FAMILY TRANSCRIPTIONAL REGULATOR"/>
    <property type="match status" value="1"/>
</dbReference>
<dbReference type="PROSITE" id="PS50937">
    <property type="entry name" value="HTH_MERR_2"/>
    <property type="match status" value="1"/>
</dbReference>
<dbReference type="SMART" id="SM00422">
    <property type="entry name" value="HTH_MERR"/>
    <property type="match status" value="1"/>
</dbReference>
<dbReference type="InterPro" id="IPR047057">
    <property type="entry name" value="MerR_fam"/>
</dbReference>
<evidence type="ECO:0000313" key="4">
    <source>
        <dbReference type="EMBL" id="MBV7391996.1"/>
    </source>
</evidence>
<accession>A0ABS6TGC3</accession>
<feature type="domain" description="HTH merR-type" evidence="3">
    <location>
        <begin position="6"/>
        <end position="76"/>
    </location>
</feature>
<keyword evidence="5" id="KW-1185">Reference proteome</keyword>
<evidence type="ECO:0000256" key="2">
    <source>
        <dbReference type="ARBA" id="ARBA00023163"/>
    </source>
</evidence>
<reference evidence="4 5" key="1">
    <citation type="submission" date="2021-06" db="EMBL/GenBank/DDBJ databases">
        <title>Enterococcus alishanensis sp. nov., a novel lactic acid bacterium isolated from fresh coffee beans.</title>
        <authorList>
            <person name="Chen Y.-S."/>
        </authorList>
    </citation>
    <scope>NUCLEOTIDE SEQUENCE [LARGE SCALE GENOMIC DNA]</scope>
    <source>
        <strain evidence="4 5">ALS3</strain>
    </source>
</reference>
<name>A0ABS6TGC3_9ENTE</name>
<organism evidence="4 5">
    <name type="scientific">Enterococcus alishanensis</name>
    <dbReference type="NCBI Taxonomy" id="1303817"/>
    <lineage>
        <taxon>Bacteria</taxon>
        <taxon>Bacillati</taxon>
        <taxon>Bacillota</taxon>
        <taxon>Bacilli</taxon>
        <taxon>Lactobacillales</taxon>
        <taxon>Enterococcaceae</taxon>
        <taxon>Enterococcus</taxon>
    </lineage>
</organism>
<dbReference type="PROSITE" id="PS00552">
    <property type="entry name" value="HTH_MERR_1"/>
    <property type="match status" value="1"/>
</dbReference>
<dbReference type="RefSeq" id="WP_218327209.1">
    <property type="nucleotide sequence ID" value="NZ_JAHUZB010000007.1"/>
</dbReference>
<dbReference type="PANTHER" id="PTHR30204">
    <property type="entry name" value="REDOX-CYCLING DRUG-SENSING TRANSCRIPTIONAL ACTIVATOR SOXR"/>
    <property type="match status" value="1"/>
</dbReference>
<comment type="caution">
    <text evidence="4">The sequence shown here is derived from an EMBL/GenBank/DDBJ whole genome shotgun (WGS) entry which is preliminary data.</text>
</comment>
<evidence type="ECO:0000256" key="1">
    <source>
        <dbReference type="ARBA" id="ARBA00023015"/>
    </source>
</evidence>
<proteinExistence type="predicted"/>
<keyword evidence="2" id="KW-0804">Transcription</keyword>
<dbReference type="InterPro" id="IPR000551">
    <property type="entry name" value="MerR-type_HTH_dom"/>
</dbReference>
<dbReference type="EMBL" id="JAHUZB010000007">
    <property type="protein sequence ID" value="MBV7391996.1"/>
    <property type="molecule type" value="Genomic_DNA"/>
</dbReference>
<dbReference type="Proteomes" id="UP000774130">
    <property type="component" value="Unassembled WGS sequence"/>
</dbReference>
<keyword evidence="1" id="KW-0805">Transcription regulation</keyword>